<evidence type="ECO:0000256" key="1">
    <source>
        <dbReference type="SAM" id="Coils"/>
    </source>
</evidence>
<dbReference type="SUPFAM" id="SSF52047">
    <property type="entry name" value="RNI-like"/>
    <property type="match status" value="1"/>
</dbReference>
<name>A0A4Q9MGS7_9APHY</name>
<feature type="region of interest" description="Disordered" evidence="2">
    <location>
        <begin position="616"/>
        <end position="638"/>
    </location>
</feature>
<feature type="compositionally biased region" description="Acidic residues" evidence="2">
    <location>
        <begin position="580"/>
        <end position="595"/>
    </location>
</feature>
<feature type="region of interest" description="Disordered" evidence="2">
    <location>
        <begin position="538"/>
        <end position="599"/>
    </location>
</feature>
<evidence type="ECO:0008006" key="4">
    <source>
        <dbReference type="Google" id="ProtNLM"/>
    </source>
</evidence>
<reference evidence="3" key="1">
    <citation type="submission" date="2019-01" db="EMBL/GenBank/DDBJ databases">
        <title>Draft genome sequences of three monokaryotic isolates of the white-rot basidiomycete fungus Dichomitus squalens.</title>
        <authorList>
            <consortium name="DOE Joint Genome Institute"/>
            <person name="Lopez S.C."/>
            <person name="Andreopoulos B."/>
            <person name="Pangilinan J."/>
            <person name="Lipzen A."/>
            <person name="Riley R."/>
            <person name="Ahrendt S."/>
            <person name="Ng V."/>
            <person name="Barry K."/>
            <person name="Daum C."/>
            <person name="Grigoriev I.V."/>
            <person name="Hilden K.S."/>
            <person name="Makela M.R."/>
            <person name="de Vries R.P."/>
        </authorList>
    </citation>
    <scope>NUCLEOTIDE SEQUENCE [LARGE SCALE GENOMIC DNA]</scope>
    <source>
        <strain evidence="3">OM18370.1</strain>
    </source>
</reference>
<evidence type="ECO:0000256" key="2">
    <source>
        <dbReference type="SAM" id="MobiDB-lite"/>
    </source>
</evidence>
<dbReference type="Proteomes" id="UP000292957">
    <property type="component" value="Unassembled WGS sequence"/>
</dbReference>
<dbReference type="AlphaFoldDB" id="A0A4Q9MGS7"/>
<dbReference type="OrthoDB" id="2750161at2759"/>
<dbReference type="InterPro" id="IPR032675">
    <property type="entry name" value="LRR_dom_sf"/>
</dbReference>
<gene>
    <name evidence="3" type="ORF">BD311DRAFT_726860</name>
</gene>
<feature type="compositionally biased region" description="Basic and acidic residues" evidence="2">
    <location>
        <begin position="627"/>
        <end position="638"/>
    </location>
</feature>
<dbReference type="Gene3D" id="3.80.10.10">
    <property type="entry name" value="Ribonuclease Inhibitor"/>
    <property type="match status" value="1"/>
</dbReference>
<dbReference type="EMBL" id="ML143452">
    <property type="protein sequence ID" value="TBU26007.1"/>
    <property type="molecule type" value="Genomic_DNA"/>
</dbReference>
<evidence type="ECO:0000313" key="3">
    <source>
        <dbReference type="EMBL" id="TBU26007.1"/>
    </source>
</evidence>
<keyword evidence="1" id="KW-0175">Coiled coil</keyword>
<feature type="compositionally biased region" description="Acidic residues" evidence="2">
    <location>
        <begin position="538"/>
        <end position="567"/>
    </location>
</feature>
<accession>A0A4Q9MGS7</accession>
<protein>
    <recommendedName>
        <fullName evidence="4">F-box domain-containing protein</fullName>
    </recommendedName>
</protein>
<organism evidence="3">
    <name type="scientific">Dichomitus squalens</name>
    <dbReference type="NCBI Taxonomy" id="114155"/>
    <lineage>
        <taxon>Eukaryota</taxon>
        <taxon>Fungi</taxon>
        <taxon>Dikarya</taxon>
        <taxon>Basidiomycota</taxon>
        <taxon>Agaricomycotina</taxon>
        <taxon>Agaricomycetes</taxon>
        <taxon>Polyporales</taxon>
        <taxon>Polyporaceae</taxon>
        <taxon>Dichomitus</taxon>
    </lineage>
</organism>
<sequence length="638" mass="71651">MATTPREWLQSNGVDLSSGYSSNLQSALLVDTLKESNSALKDANAALKDLVSSLQSERDLLIDKNNKLVAQLARRLNPNEAANADRENRLSQLDLSKLPQEIVLRICLAAIPDKYQHDYSFAAGPRSPWFKWLNTRTALTLVCRAWNGPASEALYTDITFRRAGQIPALARTFRASAVVNAPNRARYVKRIYMDWCTVMSHCEKIVRDDLMYLLQHCTALKSFALRPHPVMWASHNPDAPIIRHRPHYTSNPQWLLSKEGNPAYGIALASQCGAGLQELAFVGPLISPQSLNLFCLLQGAVHLKTLIFGAVEFPNVQIGSSQPPTPAQVALPRLEELQLFLHNDMPRLHNYICGAWHLPVLKRLTLSGCNFFPADILAKHGEMLEYLHLRFVPSTSSPWRDQRPEFGFSRIRRCCPHIQHLVVPFLPAYNLLCTIDSPTLRYLDMWGGRHKRRVVELMCELGRASELPSLRSVRILPSALAHILPQDVPLICHPTDVSDDEVRMRTFPAARVLQTSWALLTDCGMDWGVAFLDDEMCDDDSDGSNYEPEEQGANENGDGDDEDEDDGTSWVSDSEAGDLASDDDTALSSEEESGMEYDREAVLQRYAQSQQEDFLFDDDTDGEESEELHVDIRARTDI</sequence>
<feature type="coiled-coil region" evidence="1">
    <location>
        <begin position="30"/>
        <end position="57"/>
    </location>
</feature>
<feature type="compositionally biased region" description="Acidic residues" evidence="2">
    <location>
        <begin position="616"/>
        <end position="626"/>
    </location>
</feature>
<proteinExistence type="predicted"/>